<evidence type="ECO:0000313" key="7">
    <source>
        <dbReference type="EMBL" id="AEO53943.1"/>
    </source>
</evidence>
<dbReference type="PROSITE" id="PS50110">
    <property type="entry name" value="RESPONSE_REGULATORY"/>
    <property type="match status" value="1"/>
</dbReference>
<dbReference type="InterPro" id="IPR003594">
    <property type="entry name" value="HATPase_dom"/>
</dbReference>
<dbReference type="SMART" id="SM00448">
    <property type="entry name" value="REC"/>
    <property type="match status" value="1"/>
</dbReference>
<dbReference type="PANTHER" id="PTHR45339">
    <property type="entry name" value="HYBRID SIGNAL TRANSDUCTION HISTIDINE KINASE J"/>
    <property type="match status" value="1"/>
</dbReference>
<evidence type="ECO:0000259" key="5">
    <source>
        <dbReference type="PROSITE" id="PS50109"/>
    </source>
</evidence>
<dbReference type="InterPro" id="IPR005467">
    <property type="entry name" value="His_kinase_dom"/>
</dbReference>
<dbReference type="InParanoid" id="G2Q6W5"/>
<reference evidence="7 8" key="1">
    <citation type="journal article" date="2011" name="Nat. Biotechnol.">
        <title>Comparative genomic analysis of the thermophilic biomass-degrading fungi Myceliophthora thermophila and Thielavia terrestris.</title>
        <authorList>
            <person name="Berka R.M."/>
            <person name="Grigoriev I.V."/>
            <person name="Otillar R."/>
            <person name="Salamov A."/>
            <person name="Grimwood J."/>
            <person name="Reid I."/>
            <person name="Ishmael N."/>
            <person name="John T."/>
            <person name="Darmond C."/>
            <person name="Moisan M.-C."/>
            <person name="Henrissat B."/>
            <person name="Coutinho P.M."/>
            <person name="Lombard V."/>
            <person name="Natvig D.O."/>
            <person name="Lindquist E."/>
            <person name="Schmutz J."/>
            <person name="Lucas S."/>
            <person name="Harris P."/>
            <person name="Powlowski J."/>
            <person name="Bellemare A."/>
            <person name="Taylor D."/>
            <person name="Butler G."/>
            <person name="de Vries R.P."/>
            <person name="Allijn I.E."/>
            <person name="van den Brink J."/>
            <person name="Ushinsky S."/>
            <person name="Storms R."/>
            <person name="Powell A.J."/>
            <person name="Paulsen I.T."/>
            <person name="Elbourne L.D.H."/>
            <person name="Baker S.E."/>
            <person name="Magnuson J."/>
            <person name="LaBoissiere S."/>
            <person name="Clutterbuck A.J."/>
            <person name="Martinez D."/>
            <person name="Wogulis M."/>
            <person name="de Leon A.L."/>
            <person name="Rey M.W."/>
            <person name="Tsang A."/>
        </authorList>
    </citation>
    <scope>NUCLEOTIDE SEQUENCE [LARGE SCALE GENOMIC DNA]</scope>
    <source>
        <strain evidence="8">ATCC 42464 / BCRC 31852 / DSM 1799</strain>
    </source>
</reference>
<sequence length="614" mass="67610">MAPESLLPSQNQPPSAGDARHIPMLSGNPSHKNENDSAGDERIISPWMPLLPPANKRLIKRRASAPAMTGEPPIQAEPEPGQLDYRAACFDNDTPLEGIQRRDAAAEDGRERLLGGIDLAQATLFSVSHNRRVTMLEGALARTCLPSRRESHTAPSAPCIGENVYEVLNRLRLKPRKEQLPPFFELLESVLNGKTLGASQYRAYVQTLIETPRPGRGIEDIRSEGVTGLIVDLTALDSHTAAQLRSDCGEFTAQRAAWLEQHVPSSMSYGVQALAIGVASMARLLLSDKTLRGDQRMIATRLHGLAQELLAMVNDKLNPSTAEPERLNTGYMQFSVSRAIRAVLNHLRPAAEAKGLAFRTQVADKIASGFEVMGDPIQLQQVMVNLLSNSLRSTTRGYVKFSLEEEQDHPNSTVLKFKVEDTSRFAERGVMNWPSITPHFNFSEGGLGDSKAVVEAMQGRMTLDTSWGVGTTITVWIPFKKAPSEDDIISQKLTMTLIEQLGFQAAAACNGSEVLVYIKAAMLGHKPKPGIILMDLRMPFIDGYQCADILRHRTPYREYVSDIPIVAVAASVAPKDEEEWRCKSAGMDEFLPKPLTIDALERVFVRWGTCGRRA</sequence>
<keyword evidence="2" id="KW-0902">Two-component regulatory system</keyword>
<evidence type="ECO:0000256" key="1">
    <source>
        <dbReference type="ARBA" id="ARBA00022553"/>
    </source>
</evidence>
<evidence type="ECO:0000256" key="3">
    <source>
        <dbReference type="PROSITE-ProRule" id="PRU00169"/>
    </source>
</evidence>
<evidence type="ECO:0000256" key="4">
    <source>
        <dbReference type="SAM" id="MobiDB-lite"/>
    </source>
</evidence>
<dbReference type="InterPro" id="IPR011006">
    <property type="entry name" value="CheY-like_superfamily"/>
</dbReference>
<feature type="domain" description="Response regulatory" evidence="6">
    <location>
        <begin position="480"/>
        <end position="608"/>
    </location>
</feature>
<dbReference type="Proteomes" id="UP000007322">
    <property type="component" value="Chromosome 1"/>
</dbReference>
<dbReference type="PROSITE" id="PS50109">
    <property type="entry name" value="HIS_KIN"/>
    <property type="match status" value="1"/>
</dbReference>
<dbReference type="KEGG" id="mtm:MYCTH_2122809"/>
<dbReference type="CDD" id="cd17546">
    <property type="entry name" value="REC_hyHK_CKI1_RcsC-like"/>
    <property type="match status" value="1"/>
</dbReference>
<dbReference type="Gene3D" id="3.40.50.2300">
    <property type="match status" value="1"/>
</dbReference>
<evidence type="ECO:0008006" key="9">
    <source>
        <dbReference type="Google" id="ProtNLM"/>
    </source>
</evidence>
<dbReference type="Gene3D" id="3.30.565.10">
    <property type="entry name" value="Histidine kinase-like ATPase, C-terminal domain"/>
    <property type="match status" value="1"/>
</dbReference>
<dbReference type="SUPFAM" id="SSF55874">
    <property type="entry name" value="ATPase domain of HSP90 chaperone/DNA topoisomerase II/histidine kinase"/>
    <property type="match status" value="1"/>
</dbReference>
<dbReference type="InterPro" id="IPR036890">
    <property type="entry name" value="HATPase_C_sf"/>
</dbReference>
<keyword evidence="8" id="KW-1185">Reference proteome</keyword>
<evidence type="ECO:0000313" key="8">
    <source>
        <dbReference type="Proteomes" id="UP000007322"/>
    </source>
</evidence>
<feature type="compositionally biased region" description="Basic and acidic residues" evidence="4">
    <location>
        <begin position="31"/>
        <end position="43"/>
    </location>
</feature>
<dbReference type="SMART" id="SM00387">
    <property type="entry name" value="HATPase_c"/>
    <property type="match status" value="1"/>
</dbReference>
<dbReference type="PANTHER" id="PTHR45339:SF1">
    <property type="entry name" value="HYBRID SIGNAL TRANSDUCTION HISTIDINE KINASE J"/>
    <property type="match status" value="1"/>
</dbReference>
<dbReference type="GeneID" id="11513173"/>
<dbReference type="SUPFAM" id="SSF52172">
    <property type="entry name" value="CheY-like"/>
    <property type="match status" value="1"/>
</dbReference>
<feature type="domain" description="Histidine kinase" evidence="5">
    <location>
        <begin position="266"/>
        <end position="481"/>
    </location>
</feature>
<accession>G2Q6W5</accession>
<dbReference type="Pfam" id="PF02518">
    <property type="entry name" value="HATPase_c"/>
    <property type="match status" value="1"/>
</dbReference>
<keyword evidence="1 3" id="KW-0597">Phosphoprotein</keyword>
<evidence type="ECO:0000259" key="6">
    <source>
        <dbReference type="PROSITE" id="PS50110"/>
    </source>
</evidence>
<proteinExistence type="predicted"/>
<feature type="region of interest" description="Disordered" evidence="4">
    <location>
        <begin position="1"/>
        <end position="47"/>
    </location>
</feature>
<dbReference type="GO" id="GO:0000160">
    <property type="term" value="P:phosphorelay signal transduction system"/>
    <property type="evidence" value="ECO:0007669"/>
    <property type="project" value="UniProtKB-KW"/>
</dbReference>
<dbReference type="Pfam" id="PF00072">
    <property type="entry name" value="Response_reg"/>
    <property type="match status" value="1"/>
</dbReference>
<gene>
    <name evidence="7" type="ORF">MYCTH_2122809</name>
</gene>
<dbReference type="VEuPathDB" id="FungiDB:MYCTH_2122809"/>
<feature type="modified residue" description="4-aspartylphosphate" evidence="3">
    <location>
        <position position="535"/>
    </location>
</feature>
<dbReference type="OrthoDB" id="60033at2759"/>
<evidence type="ECO:0000256" key="2">
    <source>
        <dbReference type="ARBA" id="ARBA00023012"/>
    </source>
</evidence>
<dbReference type="RefSeq" id="XP_003659188.1">
    <property type="nucleotide sequence ID" value="XM_003659140.1"/>
</dbReference>
<dbReference type="STRING" id="573729.G2Q6W5"/>
<dbReference type="eggNOG" id="KOG0519">
    <property type="taxonomic scope" value="Eukaryota"/>
</dbReference>
<dbReference type="HOGENOM" id="CLU_000445_114_15_1"/>
<name>G2Q6W5_THET4</name>
<dbReference type="AlphaFoldDB" id="G2Q6W5"/>
<dbReference type="OMA" id="ISTECDP"/>
<dbReference type="EMBL" id="CP003002">
    <property type="protein sequence ID" value="AEO53943.1"/>
    <property type="molecule type" value="Genomic_DNA"/>
</dbReference>
<protein>
    <recommendedName>
        <fullName evidence="9">Response regulatory domain-containing protein</fullName>
    </recommendedName>
</protein>
<dbReference type="InterPro" id="IPR001789">
    <property type="entry name" value="Sig_transdc_resp-reg_receiver"/>
</dbReference>
<organism evidence="7 8">
    <name type="scientific">Thermothelomyces thermophilus (strain ATCC 42464 / BCRC 31852 / DSM 1799)</name>
    <name type="common">Sporotrichum thermophile</name>
    <dbReference type="NCBI Taxonomy" id="573729"/>
    <lineage>
        <taxon>Eukaryota</taxon>
        <taxon>Fungi</taxon>
        <taxon>Dikarya</taxon>
        <taxon>Ascomycota</taxon>
        <taxon>Pezizomycotina</taxon>
        <taxon>Sordariomycetes</taxon>
        <taxon>Sordariomycetidae</taxon>
        <taxon>Sordariales</taxon>
        <taxon>Chaetomiaceae</taxon>
        <taxon>Thermothelomyces</taxon>
    </lineage>
</organism>